<dbReference type="GO" id="GO:0006805">
    <property type="term" value="P:xenobiotic metabolic process"/>
    <property type="evidence" value="ECO:0007669"/>
    <property type="project" value="TreeGrafter"/>
</dbReference>
<evidence type="ECO:0000256" key="3">
    <source>
        <dbReference type="ARBA" id="ARBA00022723"/>
    </source>
</evidence>
<dbReference type="GO" id="GO:0006082">
    <property type="term" value="P:organic acid metabolic process"/>
    <property type="evidence" value="ECO:0007669"/>
    <property type="project" value="TreeGrafter"/>
</dbReference>
<evidence type="ECO:0000256" key="6">
    <source>
        <dbReference type="ARBA" id="ARBA00023033"/>
    </source>
</evidence>
<dbReference type="SUPFAM" id="SSF48264">
    <property type="entry name" value="Cytochrome P450"/>
    <property type="match status" value="1"/>
</dbReference>
<dbReference type="AlphaFoldDB" id="U3KV89"/>
<dbReference type="InterPro" id="IPR002401">
    <property type="entry name" value="Cyt_P450_E_grp-I"/>
</dbReference>
<dbReference type="Gene3D" id="1.10.630.10">
    <property type="entry name" value="Cytochrome P450"/>
    <property type="match status" value="1"/>
</dbReference>
<organism evidence="7">
    <name type="scientific">Perinereis nuntia</name>
    <name type="common">Polychaete worm</name>
    <name type="synonym">Lycoris nuntia</name>
    <dbReference type="NCBI Taxonomy" id="460893"/>
    <lineage>
        <taxon>Eukaryota</taxon>
        <taxon>Metazoa</taxon>
        <taxon>Spiralia</taxon>
        <taxon>Lophotrochozoa</taxon>
        <taxon>Annelida</taxon>
        <taxon>Polychaeta</taxon>
        <taxon>Errantia</taxon>
        <taxon>Phyllodocida</taxon>
        <taxon>Nereididae</taxon>
        <taxon>Perinereis</taxon>
    </lineage>
</organism>
<keyword evidence="6" id="KW-0503">Monooxygenase</keyword>
<dbReference type="GO" id="GO:0005737">
    <property type="term" value="C:cytoplasm"/>
    <property type="evidence" value="ECO:0007669"/>
    <property type="project" value="TreeGrafter"/>
</dbReference>
<accession>U3KV89</accession>
<keyword evidence="3" id="KW-0479">Metal-binding</keyword>
<gene>
    <name evidence="7" type="primary">CYP431A1</name>
</gene>
<dbReference type="GO" id="GO:0005506">
    <property type="term" value="F:iron ion binding"/>
    <property type="evidence" value="ECO:0007669"/>
    <property type="project" value="InterPro"/>
</dbReference>
<dbReference type="GO" id="GO:0016712">
    <property type="term" value="F:oxidoreductase activity, acting on paired donors, with incorporation or reduction of molecular oxygen, reduced flavin or flavoprotein as one donor, and incorporation of one atom of oxygen"/>
    <property type="evidence" value="ECO:0007669"/>
    <property type="project" value="TreeGrafter"/>
</dbReference>
<dbReference type="InterPro" id="IPR050182">
    <property type="entry name" value="Cytochrome_P450_fam2"/>
</dbReference>
<comment type="cofactor">
    <cofactor evidence="1">
        <name>heme</name>
        <dbReference type="ChEBI" id="CHEBI:30413"/>
    </cofactor>
</comment>
<evidence type="ECO:0000256" key="2">
    <source>
        <dbReference type="ARBA" id="ARBA00010617"/>
    </source>
</evidence>
<dbReference type="GO" id="GO:0020037">
    <property type="term" value="F:heme binding"/>
    <property type="evidence" value="ECO:0007669"/>
    <property type="project" value="InterPro"/>
</dbReference>
<dbReference type="PRINTS" id="PR00463">
    <property type="entry name" value="EP450I"/>
</dbReference>
<keyword evidence="5" id="KW-0408">Iron</keyword>
<evidence type="ECO:0000256" key="4">
    <source>
        <dbReference type="ARBA" id="ARBA00023002"/>
    </source>
</evidence>
<dbReference type="PRINTS" id="PR00385">
    <property type="entry name" value="P450"/>
</dbReference>
<keyword evidence="4" id="KW-0560">Oxidoreductase</keyword>
<dbReference type="InterPro" id="IPR036396">
    <property type="entry name" value="Cyt_P450_sf"/>
</dbReference>
<dbReference type="PANTHER" id="PTHR24300">
    <property type="entry name" value="CYTOCHROME P450 508A4-RELATED"/>
    <property type="match status" value="1"/>
</dbReference>
<dbReference type="FunFam" id="1.10.630.10:FF:000036">
    <property type="entry name" value="CYtochrome P450 family"/>
    <property type="match status" value="1"/>
</dbReference>
<dbReference type="GO" id="GO:0008395">
    <property type="term" value="F:steroid hydroxylase activity"/>
    <property type="evidence" value="ECO:0007669"/>
    <property type="project" value="TreeGrafter"/>
</dbReference>
<name>U3KV89_PERNU</name>
<evidence type="ECO:0000256" key="1">
    <source>
        <dbReference type="ARBA" id="ARBA00001971"/>
    </source>
</evidence>
<comment type="similarity">
    <text evidence="2">Belongs to the cytochrome P450 family.</text>
</comment>
<dbReference type="PANTHER" id="PTHR24300:SF403">
    <property type="entry name" value="CYTOCHROME P450 306A1"/>
    <property type="match status" value="1"/>
</dbReference>
<proteinExistence type="evidence at transcript level"/>
<evidence type="ECO:0000256" key="5">
    <source>
        <dbReference type="ARBA" id="ARBA00023004"/>
    </source>
</evidence>
<sequence length="506" mass="58976">MQLLGLEKISLPSWLSWVDTRSTLVFSVTFLTGMLWTSSQRKKNPPPGPMIWPIIGNLPQVSREMRKHKNQSKMLQEFSKQYGPVISLHLGPQDIVFVTDYDLIKEVPQTNAFEYSNRPSDIFFEEFNHNNGMLFANGKKWEEIRKFTVVALRDFGVGKRSLEFIVQKEAELICEKMVSEKEPFYPKKYMGLAVANVIFNIVFGDRFEYDDPDFMDILAKMDFMARSVGATTIDRFIRILRYIPIDTPWKKVLRNRNQLEKYTYKKIEEHKETFDPNVMRDYIDLYLKITQEGHKYETLTEPHPFQTIFDLYFAGAETTSTSLDWFILYMIIHPDIQKKIQQEIEQVVGDGRKVTLEDRGAMPYTVAALQELQRVVSIAPTTVPHCTVKDTHLNGYFIPEDTMVIPHIASIHLNPKYFPEPLKFEPERWLDGGKLIKSEHFLPFGIGPRKWVGENLAKMELFIFATNFLQHYNFKLADGHPKPTTEGTNTGITMQSQPYYIKVERR</sequence>
<dbReference type="InterPro" id="IPR001128">
    <property type="entry name" value="Cyt_P450"/>
</dbReference>
<evidence type="ECO:0000313" key="7">
    <source>
        <dbReference type="EMBL" id="AFP66952.1"/>
    </source>
</evidence>
<protein>
    <submittedName>
        <fullName evidence="7">Cytochrome P450</fullName>
    </submittedName>
</protein>
<reference evidence="7" key="1">
    <citation type="submission" date="2011-09" db="EMBL/GenBank/DDBJ databases">
        <authorList>
            <person name="Won E.-J."/>
        </authorList>
    </citation>
    <scope>NUCLEOTIDE SEQUENCE</scope>
</reference>
<dbReference type="Pfam" id="PF00067">
    <property type="entry name" value="p450"/>
    <property type="match status" value="1"/>
</dbReference>
<dbReference type="EMBL" id="JN704305">
    <property type="protein sequence ID" value="AFP66952.1"/>
    <property type="molecule type" value="mRNA"/>
</dbReference>